<evidence type="ECO:0000313" key="3">
    <source>
        <dbReference type="EMBL" id="GEP42515.1"/>
    </source>
</evidence>
<evidence type="ECO:0000256" key="2">
    <source>
        <dbReference type="SAM" id="SignalP"/>
    </source>
</evidence>
<dbReference type="InterPro" id="IPR023614">
    <property type="entry name" value="Porin_dom_sf"/>
</dbReference>
<accession>A0A512M712</accession>
<dbReference type="OrthoDB" id="9807854at2"/>
<dbReference type="Proteomes" id="UP000321577">
    <property type="component" value="Unassembled WGS sequence"/>
</dbReference>
<keyword evidence="1" id="KW-0175">Coiled coil</keyword>
<keyword evidence="4" id="KW-1185">Reference proteome</keyword>
<dbReference type="AlphaFoldDB" id="A0A512M712"/>
<dbReference type="RefSeq" id="WP_146850113.1">
    <property type="nucleotide sequence ID" value="NZ_BKAG01000010.1"/>
</dbReference>
<protein>
    <recommendedName>
        <fullName evidence="5">Porin</fullName>
    </recommendedName>
</protein>
<feature type="signal peptide" evidence="2">
    <location>
        <begin position="1"/>
        <end position="32"/>
    </location>
</feature>
<organism evidence="3 4">
    <name type="scientific">Brevifollis gellanilyticus</name>
    <dbReference type="NCBI Taxonomy" id="748831"/>
    <lineage>
        <taxon>Bacteria</taxon>
        <taxon>Pseudomonadati</taxon>
        <taxon>Verrucomicrobiota</taxon>
        <taxon>Verrucomicrobiia</taxon>
        <taxon>Verrucomicrobiales</taxon>
        <taxon>Verrucomicrobiaceae</taxon>
    </lineage>
</organism>
<name>A0A512M712_9BACT</name>
<dbReference type="InterPro" id="IPR010870">
    <property type="entry name" value="Porin_O/P"/>
</dbReference>
<dbReference type="Gene3D" id="2.40.160.10">
    <property type="entry name" value="Porin"/>
    <property type="match status" value="1"/>
</dbReference>
<sequence>MLRINPTRTRWRLLSLFTAATVALTPASPVLASQAMEQLFGILKTKGSITQAEHDMLVAAMKADEAKAAVPAPAPASGATPSSAPVVANAPAGSTAALERRLAAQETRIKQLESALSGTKTKVDQIAAGTKPEASTGLAGKVEKLEDILMGTKGQVEELSRITDNTSPSTLSKTELDEMLADKWYERLKLKGYVQVRGTSVLHDEGAPLNVPNDAIANDLTSIGIRRARMTYSGDLTNHVYLYAQLDFFGSVAGSVSNAVSARDYYADISLDSAREYRVRLGLSKVPYGWSNMQSSQNRLALERPDAINSAVEGERDFGAFFYWAPYEIRNRFKDLVKMGLRGSGDYGVLALGAYSGNGINRADNNGRTHYVARLAYPFEFENGQFLELGVQGYTGQFAPGTSSVRRPDGTTGTPTFADKKGVLDQRVGLSAILYPQPFGLEAEWNWGRGPTLSKDMRTITSDSLSGGYVQANYRHVFANQQELIPFVRWSTYDGGRKFATNAPRNQVDEIGLGLRYIPYPELELSLMYTHGDRTNTAVAPYNQTRADYIGLQAQINF</sequence>
<evidence type="ECO:0000256" key="1">
    <source>
        <dbReference type="SAM" id="Coils"/>
    </source>
</evidence>
<comment type="caution">
    <text evidence="3">The sequence shown here is derived from an EMBL/GenBank/DDBJ whole genome shotgun (WGS) entry which is preliminary data.</text>
</comment>
<gene>
    <name evidence="3" type="ORF">BGE01nite_18060</name>
</gene>
<dbReference type="EMBL" id="BKAG01000010">
    <property type="protein sequence ID" value="GEP42515.1"/>
    <property type="molecule type" value="Genomic_DNA"/>
</dbReference>
<reference evidence="3 4" key="1">
    <citation type="submission" date="2019-07" db="EMBL/GenBank/DDBJ databases">
        <title>Whole genome shotgun sequence of Brevifollis gellanilyticus NBRC 108608.</title>
        <authorList>
            <person name="Hosoyama A."/>
            <person name="Uohara A."/>
            <person name="Ohji S."/>
            <person name="Ichikawa N."/>
        </authorList>
    </citation>
    <scope>NUCLEOTIDE SEQUENCE [LARGE SCALE GENOMIC DNA]</scope>
    <source>
        <strain evidence="3 4">NBRC 108608</strain>
    </source>
</reference>
<proteinExistence type="predicted"/>
<feature type="chain" id="PRO_5021705754" description="Porin" evidence="2">
    <location>
        <begin position="33"/>
        <end position="558"/>
    </location>
</feature>
<keyword evidence="2" id="KW-0732">Signal</keyword>
<feature type="coiled-coil region" evidence="1">
    <location>
        <begin position="95"/>
        <end position="122"/>
    </location>
</feature>
<dbReference type="SUPFAM" id="SSF56935">
    <property type="entry name" value="Porins"/>
    <property type="match status" value="1"/>
</dbReference>
<evidence type="ECO:0000313" key="4">
    <source>
        <dbReference type="Proteomes" id="UP000321577"/>
    </source>
</evidence>
<evidence type="ECO:0008006" key="5">
    <source>
        <dbReference type="Google" id="ProtNLM"/>
    </source>
</evidence>
<dbReference type="Pfam" id="PF07396">
    <property type="entry name" value="Porin_O_P"/>
    <property type="match status" value="1"/>
</dbReference>